<dbReference type="Pfam" id="PF18758">
    <property type="entry name" value="KDZ"/>
    <property type="match status" value="1"/>
</dbReference>
<evidence type="ECO:0000259" key="2">
    <source>
        <dbReference type="Pfam" id="PF18803"/>
    </source>
</evidence>
<dbReference type="Pfam" id="PF18803">
    <property type="entry name" value="CxC2"/>
    <property type="match status" value="1"/>
</dbReference>
<dbReference type="Proteomes" id="UP001219525">
    <property type="component" value="Unassembled WGS sequence"/>
</dbReference>
<evidence type="ECO:0000313" key="4">
    <source>
        <dbReference type="Proteomes" id="UP001219525"/>
    </source>
</evidence>
<dbReference type="EMBL" id="JARJCW010000047">
    <property type="protein sequence ID" value="KAJ7204381.1"/>
    <property type="molecule type" value="Genomic_DNA"/>
</dbReference>
<dbReference type="InterPro" id="IPR040521">
    <property type="entry name" value="KDZ"/>
</dbReference>
<accession>A0AAD6Y6N8</accession>
<name>A0AAD6Y6N8_9AGAR</name>
<feature type="compositionally biased region" description="Acidic residues" evidence="1">
    <location>
        <begin position="935"/>
        <end position="960"/>
    </location>
</feature>
<feature type="region of interest" description="Disordered" evidence="1">
    <location>
        <begin position="928"/>
        <end position="967"/>
    </location>
</feature>
<dbReference type="InterPro" id="IPR041457">
    <property type="entry name" value="CxC2_KDZ-assoc"/>
</dbReference>
<comment type="caution">
    <text evidence="3">The sequence shown here is derived from an EMBL/GenBank/DDBJ whole genome shotgun (WGS) entry which is preliminary data.</text>
</comment>
<proteinExistence type="predicted"/>
<evidence type="ECO:0000256" key="1">
    <source>
        <dbReference type="SAM" id="MobiDB-lite"/>
    </source>
</evidence>
<protein>
    <recommendedName>
        <fullName evidence="2">CxC2-like cysteine cluster KDZ transposase-associated domain-containing protein</fullName>
    </recommendedName>
</protein>
<gene>
    <name evidence="3" type="ORF">GGX14DRAFT_569495</name>
</gene>
<dbReference type="AlphaFoldDB" id="A0AAD6Y6N8"/>
<evidence type="ECO:0000313" key="3">
    <source>
        <dbReference type="EMBL" id="KAJ7204381.1"/>
    </source>
</evidence>
<feature type="domain" description="CxC2-like cysteine cluster KDZ transposase-associated" evidence="2">
    <location>
        <begin position="239"/>
        <end position="345"/>
    </location>
</feature>
<keyword evidence="4" id="KW-1185">Reference proteome</keyword>
<organism evidence="3 4">
    <name type="scientific">Mycena pura</name>
    <dbReference type="NCBI Taxonomy" id="153505"/>
    <lineage>
        <taxon>Eukaryota</taxon>
        <taxon>Fungi</taxon>
        <taxon>Dikarya</taxon>
        <taxon>Basidiomycota</taxon>
        <taxon>Agaricomycotina</taxon>
        <taxon>Agaricomycetes</taxon>
        <taxon>Agaricomycetidae</taxon>
        <taxon>Agaricales</taxon>
        <taxon>Marasmiineae</taxon>
        <taxon>Mycenaceae</taxon>
        <taxon>Mycena</taxon>
    </lineage>
</organism>
<reference evidence="3" key="1">
    <citation type="submission" date="2023-03" db="EMBL/GenBank/DDBJ databases">
        <title>Massive genome expansion in bonnet fungi (Mycena s.s.) driven by repeated elements and novel gene families across ecological guilds.</title>
        <authorList>
            <consortium name="Lawrence Berkeley National Laboratory"/>
            <person name="Harder C.B."/>
            <person name="Miyauchi S."/>
            <person name="Viragh M."/>
            <person name="Kuo A."/>
            <person name="Thoen E."/>
            <person name="Andreopoulos B."/>
            <person name="Lu D."/>
            <person name="Skrede I."/>
            <person name="Drula E."/>
            <person name="Henrissat B."/>
            <person name="Morin E."/>
            <person name="Kohler A."/>
            <person name="Barry K."/>
            <person name="LaButti K."/>
            <person name="Morin E."/>
            <person name="Salamov A."/>
            <person name="Lipzen A."/>
            <person name="Mereny Z."/>
            <person name="Hegedus B."/>
            <person name="Baldrian P."/>
            <person name="Stursova M."/>
            <person name="Weitz H."/>
            <person name="Taylor A."/>
            <person name="Grigoriev I.V."/>
            <person name="Nagy L.G."/>
            <person name="Martin F."/>
            <person name="Kauserud H."/>
        </authorList>
    </citation>
    <scope>NUCLEOTIDE SEQUENCE</scope>
    <source>
        <strain evidence="3">9144</strain>
    </source>
</reference>
<sequence>MSCLPRLSRPLITRGLSSEPASHSWIHTLLVISHSYLMSRSSRAQRRARGFAPSAPPPQHRSFALDALLTRVAADAPLDSYVDRLSDDGCFIHRESIPIQLPSPVKRARLHAPDTASLAGSAARVGISTGELANECYIMDSLDEGDNTSWGEDYGTNGEGGIEPQVHRIIRPADPAMHQWMLSEQDTYLQVFLWREGKGDNEQMQCAGCGDSIRPQLRCRECMGGCVQWTGVYFKKMSLKVHGLRVQIGHPPGEKCTRRFAGHSEFIVLHVNGIHDVTVDFCGCKNQSVAWYIQLLQAGWYPATTDRPQTCATIACLDHYQALSLHTKTSAYDYYSLLEYLTDATSAKHPSRYQCARRGHEDGGVAGMGPGAGTQSPRRIGVCMFLQLHWMPASVSNGEQSPTSFEIQEPYRKYLLSARDQNEISTCTGLAALDYANTKFSRGYATTGIGMGVCARHEFVQPNGSNRYANIDYIVGSFMRHIDPRLWKIRHCMSVVEVPQGEAGGTTPLVRLHLVLALCRFVIPKMHIKRHATSCQVKFSLNFAMIGGTAASTRASGPGLCADQLNDHWQFWNWSKLVGLPSLLCRRLDAARVELQRHNEAFKVFTTQQVERVPEWKALVNAYERDNSAKNPYSMETKGLTEMQVRARFEKEEAKDAKAGRARIYEVSPSGFITTALDLKDQHAQSTALKINLRSAQQRLNRGIQKFRKLQATYCPAALFCLVALNIPANTLAEDIPLVLPSDLSEEQRAGGGCAEGLLQLEREMREAQCRTALVSLRMQLSIKARFLIYKKNHSRAQAMNTRSRTLIAWNENKIRLHSEKYQRAHAALVAMTPDGEPAVGWWRLRKANIQCMEDHVQLSRRKEKERRTREHGGVGSIPALEAEGMIAYAMKQADVYWQLISRAERTRTEPKLGRGHRRPREAIRVGFWPTQETEIGDEDVGQEEDDEEEGFVDSDDEAILDGGEHD</sequence>